<keyword evidence="7" id="KW-1185">Reference proteome</keyword>
<dbReference type="GO" id="GO:0008675">
    <property type="term" value="F:2-dehydro-3-deoxy-phosphogluconate aldolase activity"/>
    <property type="evidence" value="ECO:0007669"/>
    <property type="project" value="UniProtKB-EC"/>
</dbReference>
<comment type="similarity">
    <text evidence="2">Belongs to the KHG/KDPG aldolase family.</text>
</comment>
<keyword evidence="4 6" id="KW-0456">Lyase</keyword>
<dbReference type="Gene3D" id="3.20.20.70">
    <property type="entry name" value="Aldolase class I"/>
    <property type="match status" value="1"/>
</dbReference>
<dbReference type="PANTHER" id="PTHR30246">
    <property type="entry name" value="2-KETO-3-DEOXY-6-PHOSPHOGLUCONATE ALDOLASE"/>
    <property type="match status" value="1"/>
</dbReference>
<evidence type="ECO:0000256" key="1">
    <source>
        <dbReference type="ARBA" id="ARBA00004761"/>
    </source>
</evidence>
<reference evidence="6 7" key="1">
    <citation type="submission" date="2024-04" db="EMBL/GenBank/DDBJ databases">
        <title>Novel genus in family Flammeovirgaceae.</title>
        <authorList>
            <person name="Nguyen T.H."/>
            <person name="Vuong T.Q."/>
            <person name="Le H."/>
            <person name="Kim S.-G."/>
        </authorList>
    </citation>
    <scope>NUCLEOTIDE SEQUENCE [LARGE SCALE GENOMIC DNA]</scope>
    <source>
        <strain evidence="6 7">JCM 23209</strain>
    </source>
</reference>
<accession>A0AAW9SIX0</accession>
<evidence type="ECO:0000256" key="5">
    <source>
        <dbReference type="ARBA" id="ARBA00023277"/>
    </source>
</evidence>
<comment type="subunit">
    <text evidence="3">Homotrimer.</text>
</comment>
<dbReference type="EC" id="4.1.3.16" evidence="6"/>
<organism evidence="6 7">
    <name type="scientific">Rapidithrix thailandica</name>
    <dbReference type="NCBI Taxonomy" id="413964"/>
    <lineage>
        <taxon>Bacteria</taxon>
        <taxon>Pseudomonadati</taxon>
        <taxon>Bacteroidota</taxon>
        <taxon>Cytophagia</taxon>
        <taxon>Cytophagales</taxon>
        <taxon>Flammeovirgaceae</taxon>
        <taxon>Rapidithrix</taxon>
    </lineage>
</organism>
<dbReference type="NCBIfam" id="NF005499">
    <property type="entry name" value="PRK07114.1"/>
    <property type="match status" value="1"/>
</dbReference>
<dbReference type="InterPro" id="IPR013785">
    <property type="entry name" value="Aldolase_TIM"/>
</dbReference>
<dbReference type="GO" id="GO:0008700">
    <property type="term" value="F:(R,S)-4-hydroxy-2-oxoglutarate aldolase activity"/>
    <property type="evidence" value="ECO:0007669"/>
    <property type="project" value="UniProtKB-EC"/>
</dbReference>
<proteinExistence type="inferred from homology"/>
<dbReference type="CDD" id="cd00452">
    <property type="entry name" value="KDPG_aldolase"/>
    <property type="match status" value="1"/>
</dbReference>
<dbReference type="EMBL" id="JBDKWZ010000015">
    <property type="protein sequence ID" value="MEN7550641.1"/>
    <property type="molecule type" value="Genomic_DNA"/>
</dbReference>
<dbReference type="SUPFAM" id="SSF51569">
    <property type="entry name" value="Aldolase"/>
    <property type="match status" value="1"/>
</dbReference>
<dbReference type="RefSeq" id="WP_346823422.1">
    <property type="nucleotide sequence ID" value="NZ_JBDKWZ010000015.1"/>
</dbReference>
<dbReference type="AlphaFoldDB" id="A0AAW9SIX0"/>
<dbReference type="PANTHER" id="PTHR30246:SF1">
    <property type="entry name" value="2-DEHYDRO-3-DEOXY-6-PHOSPHOGALACTONATE ALDOLASE-RELATED"/>
    <property type="match status" value="1"/>
</dbReference>
<evidence type="ECO:0000256" key="4">
    <source>
        <dbReference type="ARBA" id="ARBA00023239"/>
    </source>
</evidence>
<evidence type="ECO:0000313" key="7">
    <source>
        <dbReference type="Proteomes" id="UP001403385"/>
    </source>
</evidence>
<name>A0AAW9SIX0_9BACT</name>
<gene>
    <name evidence="6" type="ORF">AAG747_22165</name>
</gene>
<dbReference type="InterPro" id="IPR000887">
    <property type="entry name" value="Aldlse_KDPG_KHG"/>
</dbReference>
<keyword evidence="5" id="KW-0119">Carbohydrate metabolism</keyword>
<sequence>MARFTRIQSVLQMEKDGMVPVFFSTDLDTCKKVLTACYNGGSRVFEFTNRGDYAHEVFGELNKFAAKELPEMILGVGSVVDAGTASLYIQLGTNFIVSPVINPDMAKVCNRRKIAWSPGCGSLTEINYAEELGAEIVKIFPGSQVGGPGFVKAIKGPCPWSSIMPTGGVAPTEENLKGWFEAGVTCVGMGSKLIVKNADGSIDFPGLEGKVKETLALIQQLRAK</sequence>
<protein>
    <submittedName>
        <fullName evidence="6">Bifunctional 4-hydroxy-2-oxoglutarate aldolase/2-dehydro-3-deoxy-phosphogluconate aldolase</fullName>
        <ecNumber evidence="6">4.1.2.14</ecNumber>
        <ecNumber evidence="6">4.1.3.16</ecNumber>
    </submittedName>
</protein>
<evidence type="ECO:0000256" key="2">
    <source>
        <dbReference type="ARBA" id="ARBA00006906"/>
    </source>
</evidence>
<comment type="caution">
    <text evidence="6">The sequence shown here is derived from an EMBL/GenBank/DDBJ whole genome shotgun (WGS) entry which is preliminary data.</text>
</comment>
<evidence type="ECO:0000256" key="3">
    <source>
        <dbReference type="ARBA" id="ARBA00011233"/>
    </source>
</evidence>
<comment type="pathway">
    <text evidence="1">Carbohydrate acid metabolism.</text>
</comment>
<dbReference type="EC" id="4.1.2.14" evidence="6"/>
<dbReference type="Proteomes" id="UP001403385">
    <property type="component" value="Unassembled WGS sequence"/>
</dbReference>
<evidence type="ECO:0000313" key="6">
    <source>
        <dbReference type="EMBL" id="MEN7550641.1"/>
    </source>
</evidence>
<dbReference type="Pfam" id="PF01081">
    <property type="entry name" value="Aldolase"/>
    <property type="match status" value="1"/>
</dbReference>